<feature type="compositionally biased region" description="Acidic residues" evidence="1">
    <location>
        <begin position="234"/>
        <end position="244"/>
    </location>
</feature>
<dbReference type="AlphaFoldDB" id="A0AAD6U7Q1"/>
<feature type="region of interest" description="Disordered" evidence="1">
    <location>
        <begin position="273"/>
        <end position="304"/>
    </location>
</feature>
<comment type="caution">
    <text evidence="2">The sequence shown here is derived from an EMBL/GenBank/DDBJ whole genome shotgun (WGS) entry which is preliminary data.</text>
</comment>
<dbReference type="EMBL" id="JARJCN010000020">
    <property type="protein sequence ID" value="KAJ7091322.1"/>
    <property type="molecule type" value="Genomic_DNA"/>
</dbReference>
<feature type="region of interest" description="Disordered" evidence="1">
    <location>
        <begin position="182"/>
        <end position="260"/>
    </location>
</feature>
<proteinExistence type="predicted"/>
<reference evidence="2" key="1">
    <citation type="submission" date="2023-03" db="EMBL/GenBank/DDBJ databases">
        <title>Massive genome expansion in bonnet fungi (Mycena s.s.) driven by repeated elements and novel gene families across ecological guilds.</title>
        <authorList>
            <consortium name="Lawrence Berkeley National Laboratory"/>
            <person name="Harder C.B."/>
            <person name="Miyauchi S."/>
            <person name="Viragh M."/>
            <person name="Kuo A."/>
            <person name="Thoen E."/>
            <person name="Andreopoulos B."/>
            <person name="Lu D."/>
            <person name="Skrede I."/>
            <person name="Drula E."/>
            <person name="Henrissat B."/>
            <person name="Morin E."/>
            <person name="Kohler A."/>
            <person name="Barry K."/>
            <person name="LaButti K."/>
            <person name="Morin E."/>
            <person name="Salamov A."/>
            <person name="Lipzen A."/>
            <person name="Mereny Z."/>
            <person name="Hegedus B."/>
            <person name="Baldrian P."/>
            <person name="Stursova M."/>
            <person name="Weitz H."/>
            <person name="Taylor A."/>
            <person name="Grigoriev I.V."/>
            <person name="Nagy L.G."/>
            <person name="Martin F."/>
            <person name="Kauserud H."/>
        </authorList>
    </citation>
    <scope>NUCLEOTIDE SEQUENCE</scope>
    <source>
        <strain evidence="2">CBHHK173m</strain>
    </source>
</reference>
<dbReference type="Proteomes" id="UP001222325">
    <property type="component" value="Unassembled WGS sequence"/>
</dbReference>
<sequence>MNPTRSSNTLLSEYSALFRSGLFSPSSSCASSLNESESDLGPRRGSLPTDLSPAYDSADDISMFYFTLQPKRDKRELRSFLSLDLAESQSLRSHSIKRRPSTAHSSEPPFAVNFQIPDSPCLLPPSSPLSLRRSRASSPRALPSPKPAPVSTLPSVPSQPSTPRSPAFEVAVSRTPTPLVIQRKPSLASRASATTSTVSTRYRRTRRNKALACLEGRRPAPTPLSPSENFISMSEDEDEDEDEDAPRPHTPEDTLDSSLSEDQLLMLIAGLDDGDFHRAPPSSAMFPHPPSTPVSSHTQPRRRGKTSLTLKSFMDFHDEPSHLSWRSYVEITT</sequence>
<organism evidence="2 3">
    <name type="scientific">Mycena belliarum</name>
    <dbReference type="NCBI Taxonomy" id="1033014"/>
    <lineage>
        <taxon>Eukaryota</taxon>
        <taxon>Fungi</taxon>
        <taxon>Dikarya</taxon>
        <taxon>Basidiomycota</taxon>
        <taxon>Agaricomycotina</taxon>
        <taxon>Agaricomycetes</taxon>
        <taxon>Agaricomycetidae</taxon>
        <taxon>Agaricales</taxon>
        <taxon>Marasmiineae</taxon>
        <taxon>Mycenaceae</taxon>
        <taxon>Mycena</taxon>
    </lineage>
</organism>
<protein>
    <submittedName>
        <fullName evidence="2">Uncharacterized protein</fullName>
    </submittedName>
</protein>
<name>A0AAD6U7Q1_9AGAR</name>
<feature type="region of interest" description="Disordered" evidence="1">
    <location>
        <begin position="30"/>
        <end position="52"/>
    </location>
</feature>
<evidence type="ECO:0000313" key="3">
    <source>
        <dbReference type="Proteomes" id="UP001222325"/>
    </source>
</evidence>
<feature type="compositionally biased region" description="Low complexity" evidence="1">
    <location>
        <begin position="186"/>
        <end position="200"/>
    </location>
</feature>
<evidence type="ECO:0000256" key="1">
    <source>
        <dbReference type="SAM" id="MobiDB-lite"/>
    </source>
</evidence>
<accession>A0AAD6U7Q1</accession>
<feature type="compositionally biased region" description="Low complexity" evidence="1">
    <location>
        <begin position="128"/>
        <end position="141"/>
    </location>
</feature>
<gene>
    <name evidence="2" type="ORF">B0H15DRAFT_228729</name>
</gene>
<feature type="compositionally biased region" description="Polar residues" evidence="1">
    <location>
        <begin position="152"/>
        <end position="164"/>
    </location>
</feature>
<evidence type="ECO:0000313" key="2">
    <source>
        <dbReference type="EMBL" id="KAJ7091322.1"/>
    </source>
</evidence>
<feature type="region of interest" description="Disordered" evidence="1">
    <location>
        <begin position="123"/>
        <end position="169"/>
    </location>
</feature>
<keyword evidence="3" id="KW-1185">Reference proteome</keyword>
<feature type="region of interest" description="Disordered" evidence="1">
    <location>
        <begin position="91"/>
        <end position="110"/>
    </location>
</feature>